<dbReference type="Pfam" id="PF00651">
    <property type="entry name" value="BTB"/>
    <property type="match status" value="1"/>
</dbReference>
<feature type="domain" description="BTB" evidence="1">
    <location>
        <begin position="125"/>
        <end position="192"/>
    </location>
</feature>
<dbReference type="InterPro" id="IPR000210">
    <property type="entry name" value="BTB/POZ_dom"/>
</dbReference>
<reference evidence="3" key="2">
    <citation type="submission" date="2020-10" db="UniProtKB">
        <authorList>
            <consortium name="WormBaseParasite"/>
        </authorList>
    </citation>
    <scope>IDENTIFICATION</scope>
</reference>
<dbReference type="WBParaSite" id="Pan_g23256.t1">
    <property type="protein sequence ID" value="Pan_g23256.t1"/>
    <property type="gene ID" value="Pan_g23256"/>
</dbReference>
<sequence length="370" mass="41089">MNDGVVGDFVETTKKIIPLSDGIHFWLRCYPAGNLEGGYVGVFLHVSAPIPMKCIFDLAMIKATVHAEFEDALFAGFATFASHAMVEPHLVQGSLSVQCDVEVRITVPNSISAPRIGEFANHLANDVQIVVGEDSMLVKRSVLLLLSPTFVDLLSGNTEEANSNTIRITDYSFRVAKLAFDFYNGVTLNDPSVETLIDILRFSERYRVNTGLLADHLFCKLSADTFTIIVKYAYEADKERLFQECCNTFERNMASISQSHRFSSMSPALIARVVKRTFALATDFDILRFAQVNGFGEALNPFEALLVERLSLPEFIEAAQYAWECTRPVMMAKCGEIFNANKAEITTTRAFIELPAPVTHAVLTAAFNRL</sequence>
<proteinExistence type="predicted"/>
<dbReference type="Proteomes" id="UP000492821">
    <property type="component" value="Unassembled WGS sequence"/>
</dbReference>
<keyword evidence="2" id="KW-1185">Reference proteome</keyword>
<organism evidence="2 3">
    <name type="scientific">Panagrellus redivivus</name>
    <name type="common">Microworm</name>
    <dbReference type="NCBI Taxonomy" id="6233"/>
    <lineage>
        <taxon>Eukaryota</taxon>
        <taxon>Metazoa</taxon>
        <taxon>Ecdysozoa</taxon>
        <taxon>Nematoda</taxon>
        <taxon>Chromadorea</taxon>
        <taxon>Rhabditida</taxon>
        <taxon>Tylenchina</taxon>
        <taxon>Panagrolaimomorpha</taxon>
        <taxon>Panagrolaimoidea</taxon>
        <taxon>Panagrolaimidae</taxon>
        <taxon>Panagrellus</taxon>
    </lineage>
</organism>
<evidence type="ECO:0000313" key="3">
    <source>
        <dbReference type="WBParaSite" id="Pan_g23256.t1"/>
    </source>
</evidence>
<dbReference type="SUPFAM" id="SSF49599">
    <property type="entry name" value="TRAF domain-like"/>
    <property type="match status" value="1"/>
</dbReference>
<evidence type="ECO:0000313" key="2">
    <source>
        <dbReference type="Proteomes" id="UP000492821"/>
    </source>
</evidence>
<accession>A0A7E4VPB5</accession>
<dbReference type="InterPro" id="IPR011333">
    <property type="entry name" value="SKP1/BTB/POZ_sf"/>
</dbReference>
<dbReference type="Gene3D" id="3.30.710.10">
    <property type="entry name" value="Potassium Channel Kv1.1, Chain A"/>
    <property type="match status" value="1"/>
</dbReference>
<evidence type="ECO:0000259" key="1">
    <source>
        <dbReference type="PROSITE" id="PS50097"/>
    </source>
</evidence>
<protein>
    <submittedName>
        <fullName evidence="3">BTB domain-containing protein</fullName>
    </submittedName>
</protein>
<dbReference type="PROSITE" id="PS50097">
    <property type="entry name" value="BTB"/>
    <property type="match status" value="1"/>
</dbReference>
<dbReference type="SUPFAM" id="SSF54695">
    <property type="entry name" value="POZ domain"/>
    <property type="match status" value="1"/>
</dbReference>
<dbReference type="AlphaFoldDB" id="A0A7E4VPB5"/>
<name>A0A7E4VPB5_PANRE</name>
<reference evidence="2" key="1">
    <citation type="journal article" date="2013" name="Genetics">
        <title>The draft genome and transcriptome of Panagrellus redivivus are shaped by the harsh demands of a free-living lifestyle.</title>
        <authorList>
            <person name="Srinivasan J."/>
            <person name="Dillman A.R."/>
            <person name="Macchietto M.G."/>
            <person name="Heikkinen L."/>
            <person name="Lakso M."/>
            <person name="Fracchia K.M."/>
            <person name="Antoshechkin I."/>
            <person name="Mortazavi A."/>
            <person name="Wong G."/>
            <person name="Sternberg P.W."/>
        </authorList>
    </citation>
    <scope>NUCLEOTIDE SEQUENCE [LARGE SCALE GENOMIC DNA]</scope>
    <source>
        <strain evidence="2">MT8872</strain>
    </source>
</reference>